<sequence>MFRTGRRCAPLSSRSRISTYRTFTRRRTAPITREDIFNPVMAPDLINDFRVNAPPTFPNIRMDPRTDAVLFNFGEIRSALPPAPHAEAFAQRTTNFTPSHPRRSSPVDGAGPRAQELEAGLQALEAPASTPEFKNAELTLMSA</sequence>
<dbReference type="AlphaFoldDB" id="A0A8S1ATN4"/>
<dbReference type="Proteomes" id="UP000494256">
    <property type="component" value="Unassembled WGS sequence"/>
</dbReference>
<dbReference type="EMBL" id="CADEBD010000341">
    <property type="protein sequence ID" value="CAB3248480.1"/>
    <property type="molecule type" value="Genomic_DNA"/>
</dbReference>
<comment type="caution">
    <text evidence="2">The sequence shown here is derived from an EMBL/GenBank/DDBJ whole genome shotgun (WGS) entry which is preliminary data.</text>
</comment>
<evidence type="ECO:0000313" key="3">
    <source>
        <dbReference type="Proteomes" id="UP000494256"/>
    </source>
</evidence>
<organism evidence="2 3">
    <name type="scientific">Arctia plantaginis</name>
    <name type="common">Wood tiger moth</name>
    <name type="synonym">Phalaena plantaginis</name>
    <dbReference type="NCBI Taxonomy" id="874455"/>
    <lineage>
        <taxon>Eukaryota</taxon>
        <taxon>Metazoa</taxon>
        <taxon>Ecdysozoa</taxon>
        <taxon>Arthropoda</taxon>
        <taxon>Hexapoda</taxon>
        <taxon>Insecta</taxon>
        <taxon>Pterygota</taxon>
        <taxon>Neoptera</taxon>
        <taxon>Endopterygota</taxon>
        <taxon>Lepidoptera</taxon>
        <taxon>Glossata</taxon>
        <taxon>Ditrysia</taxon>
        <taxon>Noctuoidea</taxon>
        <taxon>Erebidae</taxon>
        <taxon>Arctiinae</taxon>
        <taxon>Arctia</taxon>
    </lineage>
</organism>
<protein>
    <submittedName>
        <fullName evidence="2">Uncharacterized protein</fullName>
    </submittedName>
</protein>
<reference evidence="2 3" key="1">
    <citation type="submission" date="2020-04" db="EMBL/GenBank/DDBJ databases">
        <authorList>
            <person name="Wallbank WR R."/>
            <person name="Pardo Diaz C."/>
            <person name="Kozak K."/>
            <person name="Martin S."/>
            <person name="Jiggins C."/>
            <person name="Moest M."/>
            <person name="Warren A I."/>
            <person name="Byers J.R.P. K."/>
            <person name="Montejo-Kovacevich G."/>
            <person name="Yen C E."/>
        </authorList>
    </citation>
    <scope>NUCLEOTIDE SEQUENCE [LARGE SCALE GENOMIC DNA]</scope>
</reference>
<gene>
    <name evidence="2" type="ORF">APLA_LOCUS12381</name>
</gene>
<evidence type="ECO:0000313" key="2">
    <source>
        <dbReference type="EMBL" id="CAB3248480.1"/>
    </source>
</evidence>
<accession>A0A8S1ATN4</accession>
<proteinExistence type="predicted"/>
<evidence type="ECO:0000256" key="1">
    <source>
        <dbReference type="SAM" id="MobiDB-lite"/>
    </source>
</evidence>
<feature type="region of interest" description="Disordered" evidence="1">
    <location>
        <begin position="93"/>
        <end position="116"/>
    </location>
</feature>
<dbReference type="OrthoDB" id="270930at2759"/>
<name>A0A8S1ATN4_ARCPL</name>